<sequence length="361" mass="41077">MMEQSTAITKLFRALQFRKHVKELTSACKRINKDTCYEFVTYRHATPDLLSTQKKSAKFNILRSKISNYKQRSKSACRLSTRIRPKIECSSPTANIHNNEQSLFEHLAHATSNTPANLPMIVKQSYKPLHAKSTQFNKNTIAVTKDTTVNALYAISNWVFIEISGTDQTGFVPIYCLRLPDQPIEPSSSQNNLSLLNVSIYEKSQPVIDTSTPPPPGRFISSIGPCHFNIEQTSLTCPRINKSRTYTRQNKDQSNLSRQISNISLHAYDHDAYGTLNLTPCKSLSFSVLDNEPIIYHSNSRLRIIENYQRQFVGDISVLESEVVTLVNTTQSDSDWRFIRRGDGRQGYIPKHIVVLDQNFN</sequence>
<name>A0A818P6B6_9BILA</name>
<feature type="domain" description="SH3" evidence="2">
    <location>
        <begin position="300"/>
        <end position="358"/>
    </location>
</feature>
<dbReference type="EMBL" id="CAJOBB010000229">
    <property type="protein sequence ID" value="CAF3618978.1"/>
    <property type="molecule type" value="Genomic_DNA"/>
</dbReference>
<evidence type="ECO:0000313" key="4">
    <source>
        <dbReference type="EMBL" id="CAF1109112.1"/>
    </source>
</evidence>
<dbReference type="Proteomes" id="UP000663860">
    <property type="component" value="Unassembled WGS sequence"/>
</dbReference>
<dbReference type="EMBL" id="CAJNON010000213">
    <property type="protein sequence ID" value="CAF1109112.1"/>
    <property type="molecule type" value="Genomic_DNA"/>
</dbReference>
<dbReference type="OrthoDB" id="9991832at2759"/>
<dbReference type="AlphaFoldDB" id="A0A818P6B6"/>
<dbReference type="EMBL" id="CAJNOG010000277">
    <property type="protein sequence ID" value="CAF1139716.1"/>
    <property type="molecule type" value="Genomic_DNA"/>
</dbReference>
<dbReference type="InterPro" id="IPR036028">
    <property type="entry name" value="SH3-like_dom_sf"/>
</dbReference>
<accession>A0A818P6B6</accession>
<dbReference type="Proteomes" id="UP000663881">
    <property type="component" value="Unassembled WGS sequence"/>
</dbReference>
<evidence type="ECO:0000313" key="3">
    <source>
        <dbReference type="EMBL" id="CAF1006030.1"/>
    </source>
</evidence>
<comment type="caution">
    <text evidence="7">The sequence shown here is derived from an EMBL/GenBank/DDBJ whole genome shotgun (WGS) entry which is preliminary data.</text>
</comment>
<keyword evidence="1" id="KW-0728">SH3 domain</keyword>
<evidence type="ECO:0000313" key="5">
    <source>
        <dbReference type="EMBL" id="CAF1139716.1"/>
    </source>
</evidence>
<dbReference type="SMART" id="SM00326">
    <property type="entry name" value="SH3"/>
    <property type="match status" value="2"/>
</dbReference>
<reference evidence="7" key="1">
    <citation type="submission" date="2021-02" db="EMBL/GenBank/DDBJ databases">
        <authorList>
            <person name="Nowell W R."/>
        </authorList>
    </citation>
    <scope>NUCLEOTIDE SEQUENCE</scope>
</reference>
<protein>
    <recommendedName>
        <fullName evidence="2">SH3 domain-containing protein</fullName>
    </recommendedName>
</protein>
<organism evidence="7 9">
    <name type="scientific">Adineta steineri</name>
    <dbReference type="NCBI Taxonomy" id="433720"/>
    <lineage>
        <taxon>Eukaryota</taxon>
        <taxon>Metazoa</taxon>
        <taxon>Spiralia</taxon>
        <taxon>Gnathifera</taxon>
        <taxon>Rotifera</taxon>
        <taxon>Eurotatoria</taxon>
        <taxon>Bdelloidea</taxon>
        <taxon>Adinetida</taxon>
        <taxon>Adinetidae</taxon>
        <taxon>Adineta</taxon>
    </lineage>
</organism>
<dbReference type="Proteomes" id="UP000663844">
    <property type="component" value="Unassembled WGS sequence"/>
</dbReference>
<dbReference type="SUPFAM" id="SSF50044">
    <property type="entry name" value="SH3-domain"/>
    <property type="match status" value="1"/>
</dbReference>
<proteinExistence type="predicted"/>
<dbReference type="CDD" id="cd00174">
    <property type="entry name" value="SH3"/>
    <property type="match status" value="1"/>
</dbReference>
<evidence type="ECO:0000313" key="6">
    <source>
        <dbReference type="EMBL" id="CAF3573094.1"/>
    </source>
</evidence>
<evidence type="ECO:0000256" key="1">
    <source>
        <dbReference type="ARBA" id="ARBA00022443"/>
    </source>
</evidence>
<dbReference type="EMBL" id="CAJOAY010000178">
    <property type="protein sequence ID" value="CAF3573094.1"/>
    <property type="molecule type" value="Genomic_DNA"/>
</dbReference>
<dbReference type="EMBL" id="CAJNOE010000169">
    <property type="protein sequence ID" value="CAF1006030.1"/>
    <property type="molecule type" value="Genomic_DNA"/>
</dbReference>
<evidence type="ECO:0000259" key="2">
    <source>
        <dbReference type="SMART" id="SM00326"/>
    </source>
</evidence>
<dbReference type="EMBL" id="CAJOAZ010000355">
    <property type="protein sequence ID" value="CAF3625591.1"/>
    <property type="molecule type" value="Genomic_DNA"/>
</dbReference>
<gene>
    <name evidence="3" type="ORF">IZO911_LOCUS17911</name>
    <name evidence="5" type="ORF">JYZ213_LOCUS23485</name>
    <name evidence="7" type="ORF">KXQ929_LOCUS6048</name>
    <name evidence="6" type="ORF">OKA104_LOCUS5205</name>
    <name evidence="8" type="ORF">OXD698_LOCUS7665</name>
    <name evidence="4" type="ORF">VCS650_LOCUS20535</name>
</gene>
<evidence type="ECO:0000313" key="9">
    <source>
        <dbReference type="Proteomes" id="UP000663868"/>
    </source>
</evidence>
<dbReference type="Proteomes" id="UP000663845">
    <property type="component" value="Unassembled WGS sequence"/>
</dbReference>
<dbReference type="Proteomes" id="UP000663868">
    <property type="component" value="Unassembled WGS sequence"/>
</dbReference>
<dbReference type="InterPro" id="IPR001452">
    <property type="entry name" value="SH3_domain"/>
</dbReference>
<evidence type="ECO:0000313" key="8">
    <source>
        <dbReference type="EMBL" id="CAF3625591.1"/>
    </source>
</evidence>
<evidence type="ECO:0000313" key="7">
    <source>
        <dbReference type="EMBL" id="CAF3618978.1"/>
    </source>
</evidence>
<dbReference type="Proteomes" id="UP000663891">
    <property type="component" value="Unassembled WGS sequence"/>
</dbReference>
<feature type="domain" description="SH3" evidence="2">
    <location>
        <begin position="118"/>
        <end position="181"/>
    </location>
</feature>